<gene>
    <name evidence="2" type="ORF">J416_06203</name>
</gene>
<dbReference type="PATRIC" id="fig|1308866.3.peg.1255"/>
<accession>N4WX08</accession>
<evidence type="ECO:0000256" key="1">
    <source>
        <dbReference type="SAM" id="Phobius"/>
    </source>
</evidence>
<dbReference type="EMBL" id="APML01000019">
    <property type="protein sequence ID" value="ENH97581.1"/>
    <property type="molecule type" value="Genomic_DNA"/>
</dbReference>
<organism evidence="2 3">
    <name type="scientific">Gracilibacillus halophilus YIM-C55.5</name>
    <dbReference type="NCBI Taxonomy" id="1308866"/>
    <lineage>
        <taxon>Bacteria</taxon>
        <taxon>Bacillati</taxon>
        <taxon>Bacillota</taxon>
        <taxon>Bacilli</taxon>
        <taxon>Bacillales</taxon>
        <taxon>Bacillaceae</taxon>
        <taxon>Gracilibacillus</taxon>
    </lineage>
</organism>
<keyword evidence="3" id="KW-1185">Reference proteome</keyword>
<dbReference type="AlphaFoldDB" id="N4WX08"/>
<dbReference type="Proteomes" id="UP000012283">
    <property type="component" value="Unassembled WGS sequence"/>
</dbReference>
<reference evidence="2 3" key="1">
    <citation type="submission" date="2013-03" db="EMBL/GenBank/DDBJ databases">
        <title>Draft genome sequence of Gracibacillus halophilus YIM-C55.5, a moderately halophilic and thermophilic organism from the Xiaochaidamu salt lake.</title>
        <authorList>
            <person name="Sugumar T."/>
            <person name="Polireddy D.R."/>
            <person name="Antony A."/>
            <person name="Madhava Y.R."/>
            <person name="Sivakumar N."/>
        </authorList>
    </citation>
    <scope>NUCLEOTIDE SEQUENCE [LARGE SCALE GENOMIC DNA]</scope>
    <source>
        <strain evidence="2 3">YIM-C55.5</strain>
    </source>
</reference>
<evidence type="ECO:0000313" key="2">
    <source>
        <dbReference type="EMBL" id="ENH97581.1"/>
    </source>
</evidence>
<proteinExistence type="predicted"/>
<protein>
    <recommendedName>
        <fullName evidence="4">Tandem five-TM protein</fullName>
    </recommendedName>
</protein>
<keyword evidence="1" id="KW-1133">Transmembrane helix</keyword>
<evidence type="ECO:0000313" key="3">
    <source>
        <dbReference type="Proteomes" id="UP000012283"/>
    </source>
</evidence>
<evidence type="ECO:0008006" key="4">
    <source>
        <dbReference type="Google" id="ProtNLM"/>
    </source>
</evidence>
<dbReference type="eggNOG" id="ENOG50348GQ">
    <property type="taxonomic scope" value="Bacteria"/>
</dbReference>
<name>N4WX08_9BACI</name>
<feature type="transmembrane region" description="Helical" evidence="1">
    <location>
        <begin position="41"/>
        <end position="61"/>
    </location>
</feature>
<dbReference type="RefSeq" id="WP_003466692.1">
    <property type="nucleotide sequence ID" value="NZ_APML01000019.1"/>
</dbReference>
<keyword evidence="1" id="KW-0812">Transmembrane</keyword>
<feature type="transmembrane region" description="Helical" evidence="1">
    <location>
        <begin position="67"/>
        <end position="87"/>
    </location>
</feature>
<sequence length="176" mass="20591">MNDKIPIYGHKDKGRLGYTILYDKNTKKVYKVYHKEMKQTWYWAFFFATITILQIIQNIVIPIENSIYMFVLIIVGTFVSLLIGVIIHRKTTSELKEIYPTNEVLHEYLEKGRNKFKFELILMAILLCISVGSLLGFLTNHVLIFIMIYLMFCIAIGILGSNFSVLRFQLYKNGFD</sequence>
<keyword evidence="1" id="KW-0472">Membrane</keyword>
<comment type="caution">
    <text evidence="2">The sequence shown here is derived from an EMBL/GenBank/DDBJ whole genome shotgun (WGS) entry which is preliminary data.</text>
</comment>
<dbReference type="OrthoDB" id="2988716at2"/>
<feature type="transmembrane region" description="Helical" evidence="1">
    <location>
        <begin position="120"/>
        <end position="138"/>
    </location>
</feature>
<feature type="transmembrane region" description="Helical" evidence="1">
    <location>
        <begin position="144"/>
        <end position="166"/>
    </location>
</feature>